<keyword evidence="3" id="KW-1185">Reference proteome</keyword>
<evidence type="ECO:0000313" key="2">
    <source>
        <dbReference type="EMBL" id="UZW73314.1"/>
    </source>
</evidence>
<name>A0A9E8HF57_9ALTE</name>
<dbReference type="EMBL" id="CP101527">
    <property type="protein sequence ID" value="UZW73314.1"/>
    <property type="molecule type" value="Genomic_DNA"/>
</dbReference>
<gene>
    <name evidence="2" type="ORF">NNL22_09630</name>
</gene>
<dbReference type="Pfam" id="PF04463">
    <property type="entry name" value="2-thiour_desulf"/>
    <property type="match status" value="1"/>
</dbReference>
<dbReference type="Proteomes" id="UP001164472">
    <property type="component" value="Chromosome"/>
</dbReference>
<dbReference type="RefSeq" id="WP_251809456.1">
    <property type="nucleotide sequence ID" value="NZ_CP101527.1"/>
</dbReference>
<reference evidence="2" key="1">
    <citation type="submission" date="2022-07" db="EMBL/GenBank/DDBJ databases">
        <title>Alkalimarinus sp. nov., isolated from gut of a Alitta virens.</title>
        <authorList>
            <person name="Yang A.I."/>
            <person name="Shin N.-R."/>
        </authorList>
    </citation>
    <scope>NUCLEOTIDE SEQUENCE</scope>
    <source>
        <strain evidence="2">FA028</strain>
    </source>
</reference>
<dbReference type="KEGG" id="asem:NNL22_09630"/>
<organism evidence="2 3">
    <name type="scientific">Alkalimarinus sediminis</name>
    <dbReference type="NCBI Taxonomy" id="1632866"/>
    <lineage>
        <taxon>Bacteria</taxon>
        <taxon>Pseudomonadati</taxon>
        <taxon>Pseudomonadota</taxon>
        <taxon>Gammaproteobacteria</taxon>
        <taxon>Alteromonadales</taxon>
        <taxon>Alteromonadaceae</taxon>
        <taxon>Alkalimarinus</taxon>
    </lineage>
</organism>
<dbReference type="InterPro" id="IPR007553">
    <property type="entry name" value="2-thiour_desulf"/>
</dbReference>
<feature type="domain" description="DUF1722" evidence="1">
    <location>
        <begin position="187"/>
        <end position="303"/>
    </location>
</feature>
<dbReference type="AlphaFoldDB" id="A0A9E8HF57"/>
<dbReference type="PANTHER" id="PTHR30087">
    <property type="entry name" value="INNER MEMBRANE PROTEIN"/>
    <property type="match status" value="1"/>
</dbReference>
<sequence length="312" mass="35892">MKIPIGISSCLLGEKVRYDGGHKNHSYINGTLSEYFEFKTFCPEMAIGMGVPRKPIRLIQVDDKIECVGVKDETVNVTEQLDACANDQLGWQKELCGYIFKKDSPSCGMERVKVFINGQPHRQGSGIYAHRLMKNLPYLPVEEEGRLGDSRLRENFIQRVYVLHRWRQLTAEGLTLHKLSQFHSRHKLIAMSHNQQDYRALGKLVASATKENLTEVAEQYILDLMRALKTIASRGNHVNVLQHIQGYLKRALDSEDKAELTEVVERYRRGQLPLIVPITLLKHHFRKAPDEYINNSYYMSPHPQELNLLNLL</sequence>
<dbReference type="PANTHER" id="PTHR30087:SF0">
    <property type="entry name" value="INNER MEMBRANE PROTEIN"/>
    <property type="match status" value="1"/>
</dbReference>
<accession>A0A9E8HF57</accession>
<evidence type="ECO:0000259" key="1">
    <source>
        <dbReference type="Pfam" id="PF08349"/>
    </source>
</evidence>
<evidence type="ECO:0000313" key="3">
    <source>
        <dbReference type="Proteomes" id="UP001164472"/>
    </source>
</evidence>
<dbReference type="InterPro" id="IPR017087">
    <property type="entry name" value="UCP037004"/>
</dbReference>
<dbReference type="InterPro" id="IPR013560">
    <property type="entry name" value="DUF1722"/>
</dbReference>
<proteinExistence type="predicted"/>
<protein>
    <submittedName>
        <fullName evidence="2">DUF523 and DUF1722 domain-containing protein</fullName>
    </submittedName>
</protein>
<dbReference type="PIRSF" id="PIRSF037004">
    <property type="entry name" value="UCP037004"/>
    <property type="match status" value="1"/>
</dbReference>
<dbReference type="Pfam" id="PF08349">
    <property type="entry name" value="DUF1722"/>
    <property type="match status" value="1"/>
</dbReference>